<gene>
    <name evidence="2" type="ORF">SAMN05216203_0619</name>
</gene>
<reference evidence="2 3" key="1">
    <citation type="submission" date="2016-10" db="EMBL/GenBank/DDBJ databases">
        <authorList>
            <person name="de Groot N.N."/>
        </authorList>
    </citation>
    <scope>NUCLEOTIDE SEQUENCE [LARGE SCALE GENOMIC DNA]</scope>
    <source>
        <strain evidence="2 3">CGMCC 1.9167</strain>
    </source>
</reference>
<evidence type="ECO:0000313" key="2">
    <source>
        <dbReference type="EMBL" id="SFR47412.1"/>
    </source>
</evidence>
<name>A0A1I6GYU4_9GAMM</name>
<organism evidence="2 3">
    <name type="scientific">Marinobacter daqiaonensis</name>
    <dbReference type="NCBI Taxonomy" id="650891"/>
    <lineage>
        <taxon>Bacteria</taxon>
        <taxon>Pseudomonadati</taxon>
        <taxon>Pseudomonadota</taxon>
        <taxon>Gammaproteobacteria</taxon>
        <taxon>Pseudomonadales</taxon>
        <taxon>Marinobacteraceae</taxon>
        <taxon>Marinobacter</taxon>
    </lineage>
</organism>
<feature type="transmembrane region" description="Helical" evidence="1">
    <location>
        <begin position="105"/>
        <end position="123"/>
    </location>
</feature>
<dbReference type="InterPro" id="IPR018723">
    <property type="entry name" value="DUF2254_membrane"/>
</dbReference>
<keyword evidence="1" id="KW-1133">Transmembrane helix</keyword>
<dbReference type="AlphaFoldDB" id="A0A1I6GYU4"/>
<evidence type="ECO:0000256" key="1">
    <source>
        <dbReference type="SAM" id="Phobius"/>
    </source>
</evidence>
<accession>A0A1I6GYU4</accession>
<feature type="transmembrane region" description="Helical" evidence="1">
    <location>
        <begin position="12"/>
        <end position="38"/>
    </location>
</feature>
<protein>
    <submittedName>
        <fullName evidence="2">Uncharacterized membrane protein</fullName>
    </submittedName>
</protein>
<dbReference type="RefSeq" id="WP_167812695.1">
    <property type="nucleotide sequence ID" value="NZ_FOYW01000001.1"/>
</dbReference>
<keyword evidence="3" id="KW-1185">Reference proteome</keyword>
<keyword evidence="1" id="KW-0472">Membrane</keyword>
<evidence type="ECO:0000313" key="3">
    <source>
        <dbReference type="Proteomes" id="UP000198644"/>
    </source>
</evidence>
<dbReference type="EMBL" id="FOYW01000001">
    <property type="protein sequence ID" value="SFR47412.1"/>
    <property type="molecule type" value="Genomic_DNA"/>
</dbReference>
<feature type="transmembrane region" description="Helical" evidence="1">
    <location>
        <begin position="129"/>
        <end position="153"/>
    </location>
</feature>
<feature type="transmembrane region" description="Helical" evidence="1">
    <location>
        <begin position="58"/>
        <end position="84"/>
    </location>
</feature>
<dbReference type="Pfam" id="PF10011">
    <property type="entry name" value="DUF2254"/>
    <property type="match status" value="1"/>
</dbReference>
<dbReference type="Proteomes" id="UP000198644">
    <property type="component" value="Unassembled WGS sequence"/>
</dbReference>
<proteinExistence type="predicted"/>
<keyword evidence="1" id="KW-0812">Transmembrane</keyword>
<sequence length="438" mass="48586">MQEARIKAIKESFWFLPAIYNAIAFLLAITTVLVDYQLTPEMSLLGIAPLSLNRTTDMVSSLAGGILTMTTITFSAILIVLTTYSSQFSPRVLQDFISSRPTQRVLALFSSGFTFCISAMLIVSEEKTYQLLATPILAVLWSLAGIAAFVFLLNHTADWLRVNNLIGYIAAETSATIDHMLARDVNRMRQSVEADDPAWSKEGVEIKSPASGYVVTIALERLIAKAASDNLVVRLEVYAGNFILEGLPLMTLTGENANDVKPGSYADLVRVDNEPKSWQDIGFGIRKVAEIGLRAISPGINDPYTAATSIHHMSVLLVMLSQFSEDRNGFFEEEELRLLAREPGFEHYLLSAFQELRRYGSKDNTTQVAILNALGWIARLVDHRWHSLLWDFGANTYRLAVTSLDLQEAEHARLRAPLGDLAHATGRRHDYSELLSAS</sequence>
<dbReference type="STRING" id="650891.SAMN05216203_0619"/>